<evidence type="ECO:0000313" key="1">
    <source>
        <dbReference type="EMBL" id="VCX37199.1"/>
    </source>
</evidence>
<proteinExistence type="predicted"/>
<accession>A0A9X9M5P8</accession>
<evidence type="ECO:0000313" key="2">
    <source>
        <dbReference type="Proteomes" id="UP000269945"/>
    </source>
</evidence>
<name>A0A9X9M5P8_GULGU</name>
<comment type="caution">
    <text evidence="1">The sequence shown here is derived from an EMBL/GenBank/DDBJ whole genome shotgun (WGS) entry which is preliminary data.</text>
</comment>
<dbReference type="EMBL" id="CYRY02043070">
    <property type="protein sequence ID" value="VCX37199.1"/>
    <property type="molecule type" value="Genomic_DNA"/>
</dbReference>
<organism evidence="1 2">
    <name type="scientific">Gulo gulo</name>
    <name type="common">Wolverine</name>
    <name type="synonym">Gluton</name>
    <dbReference type="NCBI Taxonomy" id="48420"/>
    <lineage>
        <taxon>Eukaryota</taxon>
        <taxon>Metazoa</taxon>
        <taxon>Chordata</taxon>
        <taxon>Craniata</taxon>
        <taxon>Vertebrata</taxon>
        <taxon>Euteleostomi</taxon>
        <taxon>Mammalia</taxon>
        <taxon>Eutheria</taxon>
        <taxon>Laurasiatheria</taxon>
        <taxon>Carnivora</taxon>
        <taxon>Caniformia</taxon>
        <taxon>Musteloidea</taxon>
        <taxon>Mustelidae</taxon>
        <taxon>Guloninae</taxon>
        <taxon>Gulo</taxon>
    </lineage>
</organism>
<feature type="non-terminal residue" evidence="1">
    <location>
        <position position="43"/>
    </location>
</feature>
<reference evidence="1 2" key="1">
    <citation type="submission" date="2018-10" db="EMBL/GenBank/DDBJ databases">
        <authorList>
            <person name="Ekblom R."/>
            <person name="Jareborg N."/>
        </authorList>
    </citation>
    <scope>NUCLEOTIDE SEQUENCE [LARGE SCALE GENOMIC DNA]</scope>
    <source>
        <tissue evidence="1">Muscle</tissue>
    </source>
</reference>
<protein>
    <submittedName>
        <fullName evidence="1">Uncharacterized protein</fullName>
    </submittedName>
</protein>
<gene>
    <name evidence="1" type="ORF">BN2614_LOCUS2</name>
</gene>
<dbReference type="Proteomes" id="UP000269945">
    <property type="component" value="Unassembled WGS sequence"/>
</dbReference>
<dbReference type="AlphaFoldDB" id="A0A9X9M5P8"/>
<sequence>MVFIFSKCISELSFPFLLEPPLNFLCTLPSPSLMHQGSLPSAD</sequence>
<keyword evidence="2" id="KW-1185">Reference proteome</keyword>